<evidence type="ECO:0000313" key="3">
    <source>
        <dbReference type="Proteomes" id="UP000193404"/>
    </source>
</evidence>
<dbReference type="AlphaFoldDB" id="A0A1W6JZH7"/>
<keyword evidence="1" id="KW-0472">Membrane</keyword>
<evidence type="ECO:0000313" key="2">
    <source>
        <dbReference type="EMBL" id="ARM75658.1"/>
    </source>
</evidence>
<keyword evidence="1" id="KW-1133">Transmembrane helix</keyword>
<keyword evidence="1" id="KW-0812">Transmembrane</keyword>
<name>A0A1W6JZH7_9CREN</name>
<dbReference type="Proteomes" id="UP000193404">
    <property type="component" value="Chromosome"/>
</dbReference>
<dbReference type="KEGG" id="aman:B6F84_06140"/>
<dbReference type="EMBL" id="CP020477">
    <property type="protein sequence ID" value="ARM75658.1"/>
    <property type="molecule type" value="Genomic_DNA"/>
</dbReference>
<proteinExistence type="predicted"/>
<gene>
    <name evidence="2" type="ORF">B6F84_06140</name>
</gene>
<feature type="transmembrane region" description="Helical" evidence="1">
    <location>
        <begin position="412"/>
        <end position="430"/>
    </location>
</feature>
<evidence type="ECO:0000256" key="1">
    <source>
        <dbReference type="SAM" id="Phobius"/>
    </source>
</evidence>
<dbReference type="STRING" id="282676.B6F84_06140"/>
<sequence>MSKYLLLMILVLTMPLAVLAIPAQPNYSSPQAIHQIPYFKTLKYIATVYNQTKVSNTTKIIVIANYTISYNVVNQSNGNILVNINTTPIHSPRNFTFNLIKSGNYTVNLEEDMLSLNYPYVFDKYLYNASIYELAFPKISIEMGYVNQTKVSINGINYTAFEYSNYSTIVSSEEHFYVLSNGLGYSFNTTYTTNTSDTTLTYTVNLHLIELSGEENSTLSTISTQFISNAEKPYQYTLYEYSSLSNTLQPVTYIQAYYPIIFSNGYLAGEEIELTFDSGAPVNQNFGFGLDIGNYTSIPLTFTYSNTSQIIWGGKIFHKVNTTTINIYGTNYMVNEYQNVSSSNIIKLYFSSDNNILVERAEGTINGNIVNITSELIYTQHVITPNSTYINYAHRVTTGTLPFSAVAPSESLIITIIITLVIVAIIILLYKR</sequence>
<protein>
    <submittedName>
        <fullName evidence="2">Uncharacterized protein</fullName>
    </submittedName>
</protein>
<accession>A0A1W6JZH7</accession>
<organism evidence="2 3">
    <name type="scientific">Acidianus manzaensis</name>
    <dbReference type="NCBI Taxonomy" id="282676"/>
    <lineage>
        <taxon>Archaea</taxon>
        <taxon>Thermoproteota</taxon>
        <taxon>Thermoprotei</taxon>
        <taxon>Sulfolobales</taxon>
        <taxon>Sulfolobaceae</taxon>
        <taxon>Acidianus</taxon>
    </lineage>
</organism>
<keyword evidence="3" id="KW-1185">Reference proteome</keyword>
<reference evidence="2 3" key="1">
    <citation type="submission" date="2017-03" db="EMBL/GenBank/DDBJ databases">
        <title>Sulfur activation and transportation mechanism of thermophilic Archaea Acidianus manzaensis YN-25.</title>
        <authorList>
            <person name="Ma Y."/>
            <person name="Yang Y."/>
            <person name="Xia J."/>
        </authorList>
    </citation>
    <scope>NUCLEOTIDE SEQUENCE [LARGE SCALE GENOMIC DNA]</scope>
    <source>
        <strain evidence="2 3">YN-25</strain>
    </source>
</reference>